<dbReference type="GO" id="GO:0016616">
    <property type="term" value="F:oxidoreductase activity, acting on the CH-OH group of donors, NAD or NADP as acceptor"/>
    <property type="evidence" value="ECO:0007669"/>
    <property type="project" value="TreeGrafter"/>
</dbReference>
<dbReference type="Proteomes" id="UP001305414">
    <property type="component" value="Unassembled WGS sequence"/>
</dbReference>
<evidence type="ECO:0000256" key="1">
    <source>
        <dbReference type="ARBA" id="ARBA00023002"/>
    </source>
</evidence>
<evidence type="ECO:0000313" key="4">
    <source>
        <dbReference type="EMBL" id="KAK5630535.1"/>
    </source>
</evidence>
<dbReference type="AlphaFoldDB" id="A0AAN7UDZ6"/>
<feature type="domain" description="NAD-dependent epimerase/dehydratase" evidence="3">
    <location>
        <begin position="16"/>
        <end position="284"/>
    </location>
</feature>
<evidence type="ECO:0000256" key="2">
    <source>
        <dbReference type="ARBA" id="ARBA00023445"/>
    </source>
</evidence>
<protein>
    <recommendedName>
        <fullName evidence="3">NAD-dependent epimerase/dehydratase domain-containing protein</fullName>
    </recommendedName>
</protein>
<dbReference type="InterPro" id="IPR036291">
    <property type="entry name" value="NAD(P)-bd_dom_sf"/>
</dbReference>
<dbReference type="InterPro" id="IPR001509">
    <property type="entry name" value="Epimerase_deHydtase"/>
</dbReference>
<gene>
    <name evidence="4" type="ORF">RRF57_006250</name>
</gene>
<keyword evidence="1" id="KW-0560">Oxidoreductase</keyword>
<evidence type="ECO:0000259" key="3">
    <source>
        <dbReference type="Pfam" id="PF01370"/>
    </source>
</evidence>
<dbReference type="Pfam" id="PF01370">
    <property type="entry name" value="Epimerase"/>
    <property type="match status" value="1"/>
</dbReference>
<sequence length="363" mass="39226">MHQLLQHFTMASPRRVLITGANGFIAAQTIARFLSSGWTVRGTVRDLSSPSAIALAQHFAPAQAAGSFELVCVRDIKAPGAFDHAVRGVHAVAHLATPVVFNSGDVEYIIGTAVQGTLSILESALKAARRQEGDEIKSVALMSSVAAVRMAVPGPVTFTEKDWNTRAEAEVRELGDKAYGHIIYAASKVASERAFWEWVEEKKPPFAATSLNPCWVAGPPLYLPESPEDIPETASFIWKVFSGQEFPPGPSGHGTHVDVRDVARVTEWAASHPEIAGGERYIIGGNGNVGVPQAVADILRRAYPERRNIIKEGTPGEGYQPGYASDPNVFYLDSSKAVKATGQEWIPYDQMVLDAAKSFEAYL</sequence>
<dbReference type="PANTHER" id="PTHR10366:SF564">
    <property type="entry name" value="STEROL-4-ALPHA-CARBOXYLATE 3-DEHYDROGENASE, DECARBOXYLATING"/>
    <property type="match status" value="1"/>
</dbReference>
<organism evidence="4 5">
    <name type="scientific">Xylaria bambusicola</name>
    <dbReference type="NCBI Taxonomy" id="326684"/>
    <lineage>
        <taxon>Eukaryota</taxon>
        <taxon>Fungi</taxon>
        <taxon>Dikarya</taxon>
        <taxon>Ascomycota</taxon>
        <taxon>Pezizomycotina</taxon>
        <taxon>Sordariomycetes</taxon>
        <taxon>Xylariomycetidae</taxon>
        <taxon>Xylariales</taxon>
        <taxon>Xylariaceae</taxon>
        <taxon>Xylaria</taxon>
    </lineage>
</organism>
<proteinExistence type="inferred from homology"/>
<dbReference type="EMBL" id="JAWHQM010000016">
    <property type="protein sequence ID" value="KAK5630535.1"/>
    <property type="molecule type" value="Genomic_DNA"/>
</dbReference>
<name>A0AAN7UDZ6_9PEZI</name>
<dbReference type="Gene3D" id="3.40.50.720">
    <property type="entry name" value="NAD(P)-binding Rossmann-like Domain"/>
    <property type="match status" value="1"/>
</dbReference>
<evidence type="ECO:0000313" key="5">
    <source>
        <dbReference type="Proteomes" id="UP001305414"/>
    </source>
</evidence>
<comment type="caution">
    <text evidence="4">The sequence shown here is derived from an EMBL/GenBank/DDBJ whole genome shotgun (WGS) entry which is preliminary data.</text>
</comment>
<dbReference type="PANTHER" id="PTHR10366">
    <property type="entry name" value="NAD DEPENDENT EPIMERASE/DEHYDRATASE"/>
    <property type="match status" value="1"/>
</dbReference>
<dbReference type="InterPro" id="IPR050425">
    <property type="entry name" value="NAD(P)_dehydrat-like"/>
</dbReference>
<comment type="similarity">
    <text evidence="2">Belongs to the NAD(P)-dependent epimerase/dehydratase family. Dihydroflavonol-4-reductase subfamily.</text>
</comment>
<accession>A0AAN7UDZ6</accession>
<keyword evidence="5" id="KW-1185">Reference proteome</keyword>
<reference evidence="4 5" key="1">
    <citation type="submission" date="2023-10" db="EMBL/GenBank/DDBJ databases">
        <title>Draft genome sequence of Xylaria bambusicola isolate GMP-LS, the root and basal stem rot pathogen of sugarcane in Indonesia.</title>
        <authorList>
            <person name="Selvaraj P."/>
            <person name="Muralishankar V."/>
            <person name="Muruganantham S."/>
            <person name="Sp S."/>
            <person name="Haryani S."/>
            <person name="Lau K.J.X."/>
            <person name="Naqvi N.I."/>
        </authorList>
    </citation>
    <scope>NUCLEOTIDE SEQUENCE [LARGE SCALE GENOMIC DNA]</scope>
    <source>
        <strain evidence="4">GMP-LS</strain>
    </source>
</reference>
<dbReference type="SUPFAM" id="SSF51735">
    <property type="entry name" value="NAD(P)-binding Rossmann-fold domains"/>
    <property type="match status" value="1"/>
</dbReference>